<name>A0A1F4Q1A2_UNCSA</name>
<dbReference type="Proteomes" id="UP000178724">
    <property type="component" value="Unassembled WGS sequence"/>
</dbReference>
<dbReference type="EMBL" id="METM01000021">
    <property type="protein sequence ID" value="OGB89718.1"/>
    <property type="molecule type" value="Genomic_DNA"/>
</dbReference>
<evidence type="ECO:0000313" key="2">
    <source>
        <dbReference type="Proteomes" id="UP000178724"/>
    </source>
</evidence>
<comment type="caution">
    <text evidence="1">The sequence shown here is derived from an EMBL/GenBank/DDBJ whole genome shotgun (WGS) entry which is preliminary data.</text>
</comment>
<sequence length="71" mass="7874">MTSKLRLSAGGVFFSHGRTYFNLIAVLPGLSALKRQISRPPAPINEVLGRSYFDPRSLTMLLSNDPSIRQL</sequence>
<reference evidence="1 2" key="1">
    <citation type="journal article" date="2016" name="Nat. Commun.">
        <title>Thousands of microbial genomes shed light on interconnected biogeochemical processes in an aquifer system.</title>
        <authorList>
            <person name="Anantharaman K."/>
            <person name="Brown C.T."/>
            <person name="Hug L.A."/>
            <person name="Sharon I."/>
            <person name="Castelle C.J."/>
            <person name="Probst A.J."/>
            <person name="Thomas B.C."/>
            <person name="Singh A."/>
            <person name="Wilkins M.J."/>
            <person name="Karaoz U."/>
            <person name="Brodie E.L."/>
            <person name="Williams K.H."/>
            <person name="Hubbard S.S."/>
            <person name="Banfield J.F."/>
        </authorList>
    </citation>
    <scope>NUCLEOTIDE SEQUENCE [LARGE SCALE GENOMIC DNA]</scope>
</reference>
<dbReference type="AlphaFoldDB" id="A0A1F4Q1A2"/>
<proteinExistence type="predicted"/>
<organism evidence="1 2">
    <name type="scientific">candidate division WOR-1 bacterium RIFCSPHIGHO2_01_FULL_53_15</name>
    <dbReference type="NCBI Taxonomy" id="1802564"/>
    <lineage>
        <taxon>Bacteria</taxon>
        <taxon>Bacillati</taxon>
        <taxon>Saganbacteria</taxon>
    </lineage>
</organism>
<gene>
    <name evidence="1" type="ORF">A2625_06320</name>
</gene>
<evidence type="ECO:0000313" key="1">
    <source>
        <dbReference type="EMBL" id="OGB89718.1"/>
    </source>
</evidence>
<accession>A0A1F4Q1A2</accession>
<protein>
    <submittedName>
        <fullName evidence="1">Uncharacterized protein</fullName>
    </submittedName>
</protein>